<sequence>MAGDTNLSRCLLPQRIARESVLVAQLKDFLHALGHALRNLLPIIVVVVAFQALLLREWPEGGLGIAIGLLIVAVGVALFLQGLELSIFPVGKRLANQFARRGSMPLLMLFGFAIGFSAVVAEPALIAVADQAAMISEGRIDALTLRLIVASSVGLVMALGVFRVILGHPLHWYMIVGYVLVVLVTFFAPEEIVGLAYDSGGVTTNIVTVPLIAALGIGLASSIRGRNPLIDGFGLVALAVMVPMISVQLYGIIVYADPGEIANGGEMLLADEQTAMPAGWLTMILDLFGMLRDVLPIILVILFFQYAVLRQSLASPLKVGVGFALVIVGLYAFVVGLKLGLFPIGERMAEQLIAYDSWIWVYLFAFCIGFATTMAEPALIAVGQQAEEAAAGKIRGNVIRILVALGVAIGITIGVHRIITGDSIHYYIIGGYLLVIFLTALAPRYIVALAFDLGGVTTSEVTVPLVTALGIGLASQIDGRNVMIDGFGLIAFASIFPIVTVMIYAILMEKMAHLGGKKT</sequence>
<feature type="transmembrane region" description="Helical" evidence="1">
    <location>
        <begin position="359"/>
        <end position="380"/>
    </location>
</feature>
<keyword evidence="5" id="KW-1185">Reference proteome</keyword>
<dbReference type="EMBL" id="JABFUB010000002">
    <property type="protein sequence ID" value="MCG6660879.1"/>
    <property type="molecule type" value="Genomic_DNA"/>
</dbReference>
<feature type="transmembrane region" description="Helical" evidence="1">
    <location>
        <begin position="147"/>
        <end position="165"/>
    </location>
</feature>
<keyword evidence="1" id="KW-0812">Transmembrane</keyword>
<feature type="transmembrane region" description="Helical" evidence="1">
    <location>
        <begin position="232"/>
        <end position="256"/>
    </location>
</feature>
<dbReference type="Pfam" id="PF07556">
    <property type="entry name" value="DUF1538"/>
    <property type="match status" value="2"/>
</dbReference>
<dbReference type="AlphaFoldDB" id="A0A7V9W1C1"/>
<gene>
    <name evidence="2" type="ORF">H1D44_10030</name>
    <name evidence="3" type="ORF">HOP48_04845</name>
</gene>
<feature type="transmembrane region" description="Helical" evidence="1">
    <location>
        <begin position="104"/>
        <end position="127"/>
    </location>
</feature>
<accession>A0A7V9W1C1</accession>
<dbReference type="InterPro" id="IPR011435">
    <property type="entry name" value="UmpAB"/>
</dbReference>
<feature type="transmembrane region" description="Helical" evidence="1">
    <location>
        <begin position="201"/>
        <end position="220"/>
    </location>
</feature>
<feature type="transmembrane region" description="Helical" evidence="1">
    <location>
        <begin position="486"/>
        <end position="507"/>
    </location>
</feature>
<keyword evidence="1" id="KW-1133">Transmembrane helix</keyword>
<feature type="transmembrane region" description="Helical" evidence="1">
    <location>
        <begin position="425"/>
        <end position="442"/>
    </location>
</feature>
<feature type="transmembrane region" description="Helical" evidence="1">
    <location>
        <begin position="449"/>
        <end position="474"/>
    </location>
</feature>
<comment type="caution">
    <text evidence="2">The sequence shown here is derived from an EMBL/GenBank/DDBJ whole genome shotgun (WGS) entry which is preliminary data.</text>
</comment>
<feature type="transmembrane region" description="Helical" evidence="1">
    <location>
        <begin position="321"/>
        <end position="339"/>
    </location>
</feature>
<feature type="transmembrane region" description="Helical" evidence="1">
    <location>
        <begin position="61"/>
        <end position="83"/>
    </location>
</feature>
<name>A0A7V9W1C1_9GAMM</name>
<evidence type="ECO:0000313" key="4">
    <source>
        <dbReference type="Proteomes" id="UP000518091"/>
    </source>
</evidence>
<evidence type="ECO:0000313" key="3">
    <source>
        <dbReference type="EMBL" id="MCG6660879.1"/>
    </source>
</evidence>
<proteinExistence type="predicted"/>
<evidence type="ECO:0000313" key="2">
    <source>
        <dbReference type="EMBL" id="MBA2779239.1"/>
    </source>
</evidence>
<protein>
    <submittedName>
        <fullName evidence="2">DUF1538 domain-containing protein</fullName>
    </submittedName>
</protein>
<organism evidence="2 4">
    <name type="scientific">Billgrantia kenyensis</name>
    <dbReference type="NCBI Taxonomy" id="321266"/>
    <lineage>
        <taxon>Bacteria</taxon>
        <taxon>Pseudomonadati</taxon>
        <taxon>Pseudomonadota</taxon>
        <taxon>Gammaproteobacteria</taxon>
        <taxon>Oceanospirillales</taxon>
        <taxon>Halomonadaceae</taxon>
        <taxon>Billgrantia</taxon>
    </lineage>
</organism>
<evidence type="ECO:0000256" key="1">
    <source>
        <dbReference type="SAM" id="Phobius"/>
    </source>
</evidence>
<dbReference type="EMBL" id="JACEFT010000010">
    <property type="protein sequence ID" value="MBA2779239.1"/>
    <property type="molecule type" value="Genomic_DNA"/>
</dbReference>
<feature type="transmembrane region" description="Helical" evidence="1">
    <location>
        <begin position="172"/>
        <end position="189"/>
    </location>
</feature>
<evidence type="ECO:0000313" key="5">
    <source>
        <dbReference type="Proteomes" id="UP000814353"/>
    </source>
</evidence>
<feature type="transmembrane region" description="Helical" evidence="1">
    <location>
        <begin position="36"/>
        <end position="55"/>
    </location>
</feature>
<dbReference type="Proteomes" id="UP000518091">
    <property type="component" value="Unassembled WGS sequence"/>
</dbReference>
<dbReference type="Proteomes" id="UP000814353">
    <property type="component" value="Unassembled WGS sequence"/>
</dbReference>
<feature type="transmembrane region" description="Helical" evidence="1">
    <location>
        <begin position="401"/>
        <end position="419"/>
    </location>
</feature>
<reference evidence="3 5" key="1">
    <citation type="submission" date="2020-05" db="EMBL/GenBank/DDBJ databases">
        <title>Comparative genomic analysis of denitrifying bacteria from Halomonas genus.</title>
        <authorList>
            <person name="Wang L."/>
            <person name="Shao Z."/>
        </authorList>
    </citation>
    <scope>NUCLEOTIDE SEQUENCE [LARGE SCALE GENOMIC DNA]</scope>
    <source>
        <strain evidence="3 5">DSM 17331</strain>
    </source>
</reference>
<keyword evidence="1" id="KW-0472">Membrane</keyword>
<feature type="transmembrane region" description="Helical" evidence="1">
    <location>
        <begin position="290"/>
        <end position="309"/>
    </location>
</feature>
<reference evidence="2 4" key="2">
    <citation type="submission" date="2020-07" db="EMBL/GenBank/DDBJ databases">
        <title>Identification of Halomonas strains.</title>
        <authorList>
            <person name="Xiao Z."/>
            <person name="Shen J."/>
        </authorList>
    </citation>
    <scope>NUCLEOTIDE SEQUENCE [LARGE SCALE GENOMIC DNA]</scope>
    <source>
        <strain evidence="2 4">DSM 17331</strain>
    </source>
</reference>